<evidence type="ECO:0000313" key="1">
    <source>
        <dbReference type="EMBL" id="PZX64792.1"/>
    </source>
</evidence>
<organism evidence="1 2">
    <name type="scientific">Hydrotalea sandarakina</name>
    <dbReference type="NCBI Taxonomy" id="1004304"/>
    <lineage>
        <taxon>Bacteria</taxon>
        <taxon>Pseudomonadati</taxon>
        <taxon>Bacteroidota</taxon>
        <taxon>Chitinophagia</taxon>
        <taxon>Chitinophagales</taxon>
        <taxon>Chitinophagaceae</taxon>
        <taxon>Hydrotalea</taxon>
    </lineage>
</organism>
<dbReference type="EMBL" id="QKZV01000002">
    <property type="protein sequence ID" value="PZX64792.1"/>
    <property type="molecule type" value="Genomic_DNA"/>
</dbReference>
<gene>
    <name evidence="1" type="ORF">LX80_00993</name>
</gene>
<dbReference type="AlphaFoldDB" id="A0A2W7TNQ2"/>
<proteinExistence type="predicted"/>
<reference evidence="1 2" key="1">
    <citation type="submission" date="2018-06" db="EMBL/GenBank/DDBJ databases">
        <title>Genomic Encyclopedia of Archaeal and Bacterial Type Strains, Phase II (KMG-II): from individual species to whole genera.</title>
        <authorList>
            <person name="Goeker M."/>
        </authorList>
    </citation>
    <scope>NUCLEOTIDE SEQUENCE [LARGE SCALE GENOMIC DNA]</scope>
    <source>
        <strain evidence="1 2">DSM 23241</strain>
    </source>
</reference>
<protein>
    <submittedName>
        <fullName evidence="1">Uncharacterized protein</fullName>
    </submittedName>
</protein>
<dbReference type="Proteomes" id="UP000249720">
    <property type="component" value="Unassembled WGS sequence"/>
</dbReference>
<evidence type="ECO:0000313" key="2">
    <source>
        <dbReference type="Proteomes" id="UP000249720"/>
    </source>
</evidence>
<accession>A0A2W7TNQ2</accession>
<name>A0A2W7TNQ2_9BACT</name>
<dbReference type="OrthoDB" id="714416at2"/>
<keyword evidence="2" id="KW-1185">Reference proteome</keyword>
<comment type="caution">
    <text evidence="1">The sequence shown here is derived from an EMBL/GenBank/DDBJ whole genome shotgun (WGS) entry which is preliminary data.</text>
</comment>
<sequence length="521" mass="62135">MPNRNSDALFLLIQSLEKSEKRHFKLYIKRSSTKEDLKVVQLFDALEKMQDYDEKLLLKRLNNISKPQLANLKTHLYKQVLASLRLLKSADSIDLQLNEQLDYARILYNKGLFLQSLKILERAREIAIAANKFNFMTQVLSLEKKIETLHITRSMPGKTMQITAEAIKVSEHVTQVSALSNLALHLYTWYIKNGHARNEQDETDVKMFFKENLPPNAFRLNGFYERLYLYQSYTWYAFIRQDFLMYYRYSEKWLTLFDEHPNMIAVETGHFIKGIHNLLNAHFDLRNYEKFQITLKRFEAFAKSEVANKHDNFRTQTFIYIYSAKINWHLMTGTFEEGLTMVPEMETEMQKLERFIDAHRILVFNYKIASLYFGSRQFAKCIDYLQKIINDNFSLRNDLQCYARLMHLLAHYELGNLDIMDSLIKSVYRYMAKMQNLTIVEEEIFGFLRRSFYAGKVKMHEELTILLSKIKHLEKNRFETRAFAYLDIISWLESKVYNTTMSNVIYNKYQQSKKRRYQITN</sequence>